<feature type="domain" description="CCHC-type" evidence="2">
    <location>
        <begin position="121"/>
        <end position="136"/>
    </location>
</feature>
<dbReference type="Ensembl" id="ENSNBRT00000032506.1">
    <property type="protein sequence ID" value="ENSNBRP00000031705.1"/>
    <property type="gene ID" value="ENSNBRG00000024092.1"/>
</dbReference>
<dbReference type="GO" id="GO:0003723">
    <property type="term" value="F:RNA binding"/>
    <property type="evidence" value="ECO:0007669"/>
    <property type="project" value="InterPro"/>
</dbReference>
<dbReference type="PROSITE" id="PS50158">
    <property type="entry name" value="ZF_CCHC"/>
    <property type="match status" value="2"/>
</dbReference>
<dbReference type="Pfam" id="PF23058">
    <property type="entry name" value="RBD_ZCCHC3_2nd"/>
    <property type="match status" value="1"/>
</dbReference>
<keyword evidence="4" id="KW-1185">Reference proteome</keyword>
<dbReference type="GO" id="GO:0003690">
    <property type="term" value="F:double-stranded DNA binding"/>
    <property type="evidence" value="ECO:0007669"/>
    <property type="project" value="InterPro"/>
</dbReference>
<feature type="domain" description="CCHC-type" evidence="2">
    <location>
        <begin position="138"/>
        <end position="154"/>
    </location>
</feature>
<reference evidence="3" key="1">
    <citation type="submission" date="2025-08" db="UniProtKB">
        <authorList>
            <consortium name="Ensembl"/>
        </authorList>
    </citation>
    <scope>IDENTIFICATION</scope>
</reference>
<dbReference type="GeneTree" id="ENSGT00530000063983"/>
<dbReference type="InterPro" id="IPR036875">
    <property type="entry name" value="Znf_CCHC_sf"/>
</dbReference>
<dbReference type="GO" id="GO:0008270">
    <property type="term" value="F:zinc ion binding"/>
    <property type="evidence" value="ECO:0007669"/>
    <property type="project" value="UniProtKB-KW"/>
</dbReference>
<evidence type="ECO:0000256" key="1">
    <source>
        <dbReference type="PROSITE-ProRule" id="PRU00047"/>
    </source>
</evidence>
<keyword evidence="1" id="KW-0862">Zinc</keyword>
<evidence type="ECO:0000313" key="3">
    <source>
        <dbReference type="Ensembl" id="ENSNBRP00000031705.1"/>
    </source>
</evidence>
<dbReference type="PANTHER" id="PTHR22639:SF3">
    <property type="entry name" value="ZINC FINGER CCHC DOMAIN-CONTAINING PROTEIN 3"/>
    <property type="match status" value="1"/>
</dbReference>
<name>A0A3Q4I552_NEOBR</name>
<sequence>MLTSDRAEEVRRAAIATANEELRKYAVIPLYRNDYRILTVHMYNQWVTEETIRYFLGRYVTVFPGVRIIKDGLGIWTGKRQFRIKLEEDLTSEDGYRHPPAVFSIGADRGFLVYLGQPQSCRKCGGHGHMMDNCDQVRCRNCGSMGHATRDCSKPKRCHLCYSDSQMARDCTKPRPYAAVLKGDQIQVICNKLQVVRK</sequence>
<dbReference type="AlphaFoldDB" id="A0A3Q4I552"/>
<accession>A0A3Q4I552</accession>
<proteinExistence type="predicted"/>
<dbReference type="SUPFAM" id="SSF57756">
    <property type="entry name" value="Retrovirus zinc finger-like domains"/>
    <property type="match status" value="1"/>
</dbReference>
<dbReference type="OMA" id="QTECREV"/>
<dbReference type="Pfam" id="PF00098">
    <property type="entry name" value="zf-CCHC"/>
    <property type="match status" value="2"/>
</dbReference>
<evidence type="ECO:0000313" key="4">
    <source>
        <dbReference type="Proteomes" id="UP000261580"/>
    </source>
</evidence>
<dbReference type="PANTHER" id="PTHR22639">
    <property type="entry name" value="GAG-RELATED PROTEIN"/>
    <property type="match status" value="1"/>
</dbReference>
<dbReference type="InterPro" id="IPR042509">
    <property type="entry name" value="ZCCHC3"/>
</dbReference>
<keyword evidence="1" id="KW-0863">Zinc-finger</keyword>
<dbReference type="STRING" id="32507.ENSNBRP00000031705"/>
<keyword evidence="1" id="KW-0479">Metal-binding</keyword>
<reference evidence="3" key="2">
    <citation type="submission" date="2025-09" db="UniProtKB">
        <authorList>
            <consortium name="Ensembl"/>
        </authorList>
    </citation>
    <scope>IDENTIFICATION</scope>
</reference>
<dbReference type="SMART" id="SM00343">
    <property type="entry name" value="ZnF_C2HC"/>
    <property type="match status" value="3"/>
</dbReference>
<dbReference type="Proteomes" id="UP000261580">
    <property type="component" value="Unassembled WGS sequence"/>
</dbReference>
<dbReference type="InterPro" id="IPR057811">
    <property type="entry name" value="RBD_ZCCHC3_2nd"/>
</dbReference>
<dbReference type="GO" id="GO:0002218">
    <property type="term" value="P:activation of innate immune response"/>
    <property type="evidence" value="ECO:0007669"/>
    <property type="project" value="InterPro"/>
</dbReference>
<dbReference type="InterPro" id="IPR001878">
    <property type="entry name" value="Znf_CCHC"/>
</dbReference>
<protein>
    <recommendedName>
        <fullName evidence="2">CCHC-type domain-containing protein</fullName>
    </recommendedName>
</protein>
<dbReference type="Gene3D" id="4.10.60.10">
    <property type="entry name" value="Zinc finger, CCHC-type"/>
    <property type="match status" value="1"/>
</dbReference>
<evidence type="ECO:0000259" key="2">
    <source>
        <dbReference type="PROSITE" id="PS50158"/>
    </source>
</evidence>
<organism evidence="3 4">
    <name type="scientific">Neolamprologus brichardi</name>
    <name type="common">Fairy cichlid</name>
    <name type="synonym">Lamprologus brichardi</name>
    <dbReference type="NCBI Taxonomy" id="32507"/>
    <lineage>
        <taxon>Eukaryota</taxon>
        <taxon>Metazoa</taxon>
        <taxon>Chordata</taxon>
        <taxon>Craniata</taxon>
        <taxon>Vertebrata</taxon>
        <taxon>Euteleostomi</taxon>
        <taxon>Actinopterygii</taxon>
        <taxon>Neopterygii</taxon>
        <taxon>Teleostei</taxon>
        <taxon>Neoteleostei</taxon>
        <taxon>Acanthomorphata</taxon>
        <taxon>Ovalentaria</taxon>
        <taxon>Cichlomorphae</taxon>
        <taxon>Cichliformes</taxon>
        <taxon>Cichlidae</taxon>
        <taxon>African cichlids</taxon>
        <taxon>Pseudocrenilabrinae</taxon>
        <taxon>Lamprologini</taxon>
        <taxon>Neolamprologus</taxon>
    </lineage>
</organism>